<keyword evidence="4" id="KW-1185">Reference proteome</keyword>
<dbReference type="Pfam" id="PF13560">
    <property type="entry name" value="HTH_31"/>
    <property type="match status" value="1"/>
</dbReference>
<dbReference type="InterPro" id="IPR002477">
    <property type="entry name" value="Peptidoglycan-bd-like"/>
</dbReference>
<feature type="compositionally biased region" description="Pro residues" evidence="1">
    <location>
        <begin position="117"/>
        <end position="126"/>
    </location>
</feature>
<organism evidence="3 4">
    <name type="scientific">Micromonospora trifolii</name>
    <dbReference type="NCBI Taxonomy" id="2911208"/>
    <lineage>
        <taxon>Bacteria</taxon>
        <taxon>Bacillati</taxon>
        <taxon>Actinomycetota</taxon>
        <taxon>Actinomycetes</taxon>
        <taxon>Micromonosporales</taxon>
        <taxon>Micromonosporaceae</taxon>
        <taxon>Micromonospora</taxon>
    </lineage>
</organism>
<dbReference type="Proteomes" id="UP001201629">
    <property type="component" value="Unassembled WGS sequence"/>
</dbReference>
<dbReference type="InterPro" id="IPR036365">
    <property type="entry name" value="PGBD-like_sf"/>
</dbReference>
<dbReference type="InterPro" id="IPR023346">
    <property type="entry name" value="Lysozyme-like_dom_sf"/>
</dbReference>
<dbReference type="Gene3D" id="1.10.101.10">
    <property type="entry name" value="PGBD-like superfamily/PGBD"/>
    <property type="match status" value="1"/>
</dbReference>
<dbReference type="EMBL" id="JAKKFD010000033">
    <property type="protein sequence ID" value="MCG5445017.1"/>
    <property type="molecule type" value="Genomic_DNA"/>
</dbReference>
<sequence length="395" mass="41830">MDDGARGAVPQAATAGEYVALLRDVRRCSGLTYREISRRASAAGHWLPASTLATMLGRITLPRERTVVAMLAACGVPDVDRWVETRRDIEARLSERDRWETSATQTTVAPAARQPSPVEPVPPAGPIPSAEPTSPADPAAGSTLPTGSAPSADAVPSADPGPSADSTPTVRPVLPERSRPAAPRSARRRLRLAVLAVLGALTIGGAGTLLPNLTAAAKPSPTEGCPLVLRQGMYGPCVLNLQERLVARGLDVPVDGWFGPGTTSGLIAFQALGSLPVSGTADGQVLDELASQPTVPAAWPEDRIGKYLRRAFPEDPSGAVEMARCLSELDPYRVVVVADGSRRWGLFQFTDTELSRFGVDPRTALDPYWNIRTARNVWSLTGGFGHWQCAPSPSM</sequence>
<evidence type="ECO:0000259" key="2">
    <source>
        <dbReference type="Pfam" id="PF01471"/>
    </source>
</evidence>
<dbReference type="InterPro" id="IPR036366">
    <property type="entry name" value="PGBDSf"/>
</dbReference>
<dbReference type="RefSeq" id="WP_238680045.1">
    <property type="nucleotide sequence ID" value="NZ_JAKKFD010000033.1"/>
</dbReference>
<evidence type="ECO:0000256" key="1">
    <source>
        <dbReference type="SAM" id="MobiDB-lite"/>
    </source>
</evidence>
<dbReference type="SUPFAM" id="SSF47090">
    <property type="entry name" value="PGBD-like"/>
    <property type="match status" value="1"/>
</dbReference>
<name>A0ABS9N4Z5_9ACTN</name>
<dbReference type="Pfam" id="PF01471">
    <property type="entry name" value="PG_binding_1"/>
    <property type="match status" value="1"/>
</dbReference>
<evidence type="ECO:0000313" key="3">
    <source>
        <dbReference type="EMBL" id="MCG5445017.1"/>
    </source>
</evidence>
<feature type="domain" description="Peptidoglycan binding-like" evidence="2">
    <location>
        <begin position="237"/>
        <end position="288"/>
    </location>
</feature>
<dbReference type="SUPFAM" id="SSF53955">
    <property type="entry name" value="Lysozyme-like"/>
    <property type="match status" value="1"/>
</dbReference>
<gene>
    <name evidence="3" type="ORF">NIE79_003460</name>
</gene>
<evidence type="ECO:0000313" key="4">
    <source>
        <dbReference type="Proteomes" id="UP001201629"/>
    </source>
</evidence>
<protein>
    <submittedName>
        <fullName evidence="3">Peptidoglycan-binding protein</fullName>
    </submittedName>
</protein>
<accession>A0ABS9N4Z5</accession>
<proteinExistence type="predicted"/>
<comment type="caution">
    <text evidence="3">The sequence shown here is derived from an EMBL/GenBank/DDBJ whole genome shotgun (WGS) entry which is preliminary data.</text>
</comment>
<feature type="compositionally biased region" description="Low complexity" evidence="1">
    <location>
        <begin position="148"/>
        <end position="168"/>
    </location>
</feature>
<feature type="region of interest" description="Disordered" evidence="1">
    <location>
        <begin position="96"/>
        <end position="186"/>
    </location>
</feature>
<reference evidence="3 4" key="1">
    <citation type="submission" date="2022-01" db="EMBL/GenBank/DDBJ databases">
        <authorList>
            <person name="Riesco R."/>
            <person name="Trujillo M.E."/>
        </authorList>
    </citation>
    <scope>NUCLEOTIDE SEQUENCE [LARGE SCALE GENOMIC DNA]</scope>
    <source>
        <strain evidence="3 4">NIE79</strain>
    </source>
</reference>